<dbReference type="AlphaFoldDB" id="A0A9P7Y9W5"/>
<evidence type="ECO:0000256" key="6">
    <source>
        <dbReference type="SAM" id="MobiDB-lite"/>
    </source>
</evidence>
<evidence type="ECO:0000313" key="8">
    <source>
        <dbReference type="EMBL" id="KAG9229834.1"/>
    </source>
</evidence>
<dbReference type="PANTHER" id="PTHR13218:SF8">
    <property type="entry name" value="TRANSCRIPTION INITIATION FACTOR TFIID SUBUNIT 11"/>
    <property type="match status" value="1"/>
</dbReference>
<reference evidence="8" key="1">
    <citation type="journal article" date="2021" name="IMA Fungus">
        <title>Genomic characterization of three marine fungi, including Emericellopsis atlantica sp. nov. with signatures of a generalist lifestyle and marine biomass degradation.</title>
        <authorList>
            <person name="Hagestad O.C."/>
            <person name="Hou L."/>
            <person name="Andersen J.H."/>
            <person name="Hansen E.H."/>
            <person name="Altermark B."/>
            <person name="Li C."/>
            <person name="Kuhnert E."/>
            <person name="Cox R.J."/>
            <person name="Crous P.W."/>
            <person name="Spatafora J.W."/>
            <person name="Lail K."/>
            <person name="Amirebrahimi M."/>
            <person name="Lipzen A."/>
            <person name="Pangilinan J."/>
            <person name="Andreopoulos W."/>
            <person name="Hayes R.D."/>
            <person name="Ng V."/>
            <person name="Grigoriev I.V."/>
            <person name="Jackson S.A."/>
            <person name="Sutton T.D.S."/>
            <person name="Dobson A.D.W."/>
            <person name="Rama T."/>
        </authorList>
    </citation>
    <scope>NUCLEOTIDE SEQUENCE</scope>
    <source>
        <strain evidence="8">TRa018bII</strain>
    </source>
</reference>
<proteinExistence type="inferred from homology"/>
<evidence type="ECO:0000313" key="9">
    <source>
        <dbReference type="Proteomes" id="UP000824998"/>
    </source>
</evidence>
<dbReference type="InterPro" id="IPR045127">
    <property type="entry name" value="TAF11-like"/>
</dbReference>
<keyword evidence="4" id="KW-0804">Transcription</keyword>
<comment type="subcellular location">
    <subcellularLocation>
        <location evidence="1">Nucleus</location>
    </subcellularLocation>
</comment>
<feature type="region of interest" description="Disordered" evidence="6">
    <location>
        <begin position="238"/>
        <end position="270"/>
    </location>
</feature>
<feature type="compositionally biased region" description="Basic residues" evidence="6">
    <location>
        <begin position="94"/>
        <end position="105"/>
    </location>
</feature>
<accession>A0A9P7Y9W5</accession>
<dbReference type="InterPro" id="IPR006809">
    <property type="entry name" value="TAFII28_dom"/>
</dbReference>
<dbReference type="OrthoDB" id="28335at2759"/>
<keyword evidence="3" id="KW-0805">Transcription regulation</keyword>
<evidence type="ECO:0000256" key="3">
    <source>
        <dbReference type="ARBA" id="ARBA00023015"/>
    </source>
</evidence>
<dbReference type="EMBL" id="MU251727">
    <property type="protein sequence ID" value="KAG9229834.1"/>
    <property type="molecule type" value="Genomic_DNA"/>
</dbReference>
<sequence>MASPPYHHNYNSAISPPYPSNAQLPQPPKRKQSDIPTSAPKRRKASMLSTTSAGSLHPLRQTSFPPENSGQPQRYSRSPSAETMVSSSVSGLGKTKKRKARKSKGGAKDDASVADNKSSNSVPSGNNKRRASNAGLDEEEEGDEIQVVNVMNRTTEEETKRDMQRQALLARNLDSVQMARYEIYRGVKFQDSVIKRLVNQTLSQSAPSGVIQSFRYVLKIFVGDLVESARKVQTQWLERTREDQTTGLPSPPSEDKEQTQMETRRGPLLPDHLREAMRRLKLTREGGLVGLLGVWHSQHGGGMERFGSRVQGKRLLK</sequence>
<keyword evidence="9" id="KW-1185">Reference proteome</keyword>
<evidence type="ECO:0000256" key="2">
    <source>
        <dbReference type="ARBA" id="ARBA00009788"/>
    </source>
</evidence>
<dbReference type="PANTHER" id="PTHR13218">
    <property type="entry name" value="TRANSCRIPTION INITIATION FACTOR TFIID SUBUNIT 11-RELATED"/>
    <property type="match status" value="1"/>
</dbReference>
<evidence type="ECO:0000256" key="5">
    <source>
        <dbReference type="ARBA" id="ARBA00023242"/>
    </source>
</evidence>
<dbReference type="Gene3D" id="1.10.20.10">
    <property type="entry name" value="Histone, subunit A"/>
    <property type="match status" value="1"/>
</dbReference>
<dbReference type="GO" id="GO:0046982">
    <property type="term" value="F:protein heterodimerization activity"/>
    <property type="evidence" value="ECO:0007669"/>
    <property type="project" value="InterPro"/>
</dbReference>
<comment type="similarity">
    <text evidence="2">Belongs to the TAF11 family.</text>
</comment>
<dbReference type="Pfam" id="PF04719">
    <property type="entry name" value="TAFII28"/>
    <property type="match status" value="1"/>
</dbReference>
<feature type="region of interest" description="Disordered" evidence="6">
    <location>
        <begin position="1"/>
        <end position="144"/>
    </location>
</feature>
<dbReference type="Proteomes" id="UP000824998">
    <property type="component" value="Unassembled WGS sequence"/>
</dbReference>
<feature type="compositionally biased region" description="Polar residues" evidence="6">
    <location>
        <begin position="9"/>
        <end position="24"/>
    </location>
</feature>
<dbReference type="GO" id="GO:0051123">
    <property type="term" value="P:RNA polymerase II preinitiation complex assembly"/>
    <property type="evidence" value="ECO:0007669"/>
    <property type="project" value="InterPro"/>
</dbReference>
<protein>
    <recommendedName>
        <fullName evidence="7">TAFII28-like protein domain-containing protein</fullName>
    </recommendedName>
</protein>
<dbReference type="CDD" id="cd08048">
    <property type="entry name" value="HFD_TAF11"/>
    <property type="match status" value="1"/>
</dbReference>
<dbReference type="GO" id="GO:0005669">
    <property type="term" value="C:transcription factor TFIID complex"/>
    <property type="evidence" value="ECO:0007669"/>
    <property type="project" value="InterPro"/>
</dbReference>
<gene>
    <name evidence="8" type="ORF">BJ875DRAFT_176488</name>
</gene>
<keyword evidence="5" id="KW-0539">Nucleus</keyword>
<feature type="domain" description="TAFII28-like protein" evidence="7">
    <location>
        <begin position="169"/>
        <end position="279"/>
    </location>
</feature>
<evidence type="ECO:0000259" key="7">
    <source>
        <dbReference type="Pfam" id="PF04719"/>
    </source>
</evidence>
<feature type="compositionally biased region" description="Basic and acidic residues" evidence="6">
    <location>
        <begin position="253"/>
        <end position="270"/>
    </location>
</feature>
<dbReference type="InterPro" id="IPR009072">
    <property type="entry name" value="Histone-fold"/>
</dbReference>
<feature type="compositionally biased region" description="Polar residues" evidence="6">
    <location>
        <begin position="115"/>
        <end position="126"/>
    </location>
</feature>
<feature type="compositionally biased region" description="Polar residues" evidence="6">
    <location>
        <begin position="47"/>
        <end position="90"/>
    </location>
</feature>
<comment type="caution">
    <text evidence="8">The sequence shown here is derived from an EMBL/GenBank/DDBJ whole genome shotgun (WGS) entry which is preliminary data.</text>
</comment>
<dbReference type="GO" id="GO:0016251">
    <property type="term" value="F:RNA polymerase II general transcription initiation factor activity"/>
    <property type="evidence" value="ECO:0007669"/>
    <property type="project" value="TreeGrafter"/>
</dbReference>
<dbReference type="SUPFAM" id="SSF47113">
    <property type="entry name" value="Histone-fold"/>
    <property type="match status" value="1"/>
</dbReference>
<evidence type="ECO:0000256" key="4">
    <source>
        <dbReference type="ARBA" id="ARBA00023163"/>
    </source>
</evidence>
<organism evidence="8 9">
    <name type="scientific">Amylocarpus encephaloides</name>
    <dbReference type="NCBI Taxonomy" id="45428"/>
    <lineage>
        <taxon>Eukaryota</taxon>
        <taxon>Fungi</taxon>
        <taxon>Dikarya</taxon>
        <taxon>Ascomycota</taxon>
        <taxon>Pezizomycotina</taxon>
        <taxon>Leotiomycetes</taxon>
        <taxon>Helotiales</taxon>
        <taxon>Helotiales incertae sedis</taxon>
        <taxon>Amylocarpus</taxon>
    </lineage>
</organism>
<name>A0A9P7Y9W5_9HELO</name>
<evidence type="ECO:0000256" key="1">
    <source>
        <dbReference type="ARBA" id="ARBA00004123"/>
    </source>
</evidence>